<dbReference type="InterPro" id="IPR021109">
    <property type="entry name" value="Peptidase_aspartic_dom_sf"/>
</dbReference>
<keyword evidence="2" id="KW-1185">Reference proteome</keyword>
<reference evidence="1 2" key="1">
    <citation type="journal article" date="2014" name="Nat. Genet.">
        <title>Genome and transcriptome of the porcine whipworm Trichuris suis.</title>
        <authorList>
            <person name="Jex A.R."/>
            <person name="Nejsum P."/>
            <person name="Schwarz E.M."/>
            <person name="Hu L."/>
            <person name="Young N.D."/>
            <person name="Hall R.S."/>
            <person name="Korhonen P.K."/>
            <person name="Liao S."/>
            <person name="Thamsborg S."/>
            <person name="Xia J."/>
            <person name="Xu P."/>
            <person name="Wang S."/>
            <person name="Scheerlinck J.P."/>
            <person name="Hofmann A."/>
            <person name="Sternberg P.W."/>
            <person name="Wang J."/>
            <person name="Gasser R.B."/>
        </authorList>
    </citation>
    <scope>NUCLEOTIDE SEQUENCE [LARGE SCALE GENOMIC DNA]</scope>
    <source>
        <strain evidence="1">DCEP-RM93M</strain>
    </source>
</reference>
<proteinExistence type="predicted"/>
<dbReference type="SUPFAM" id="SSF50630">
    <property type="entry name" value="Acid proteases"/>
    <property type="match status" value="1"/>
</dbReference>
<sequence length="138" mass="15379">MQRVSESAHKTVHSLHEHDSVERGRIFVTVTVQCGLLLAPVKFLLGTGCLVSVLSESLLSLHFASVRVEPRSTQLRRYCRNPLRVLGCFPVEIVYKEKRKTANLFVCTSETSLLGMDVIESLKIGTQGSQLDAQLLRV</sequence>
<accession>A0A085LIW5</accession>
<evidence type="ECO:0000313" key="1">
    <source>
        <dbReference type="EMBL" id="KFD44911.1"/>
    </source>
</evidence>
<organism evidence="1 2">
    <name type="scientific">Trichuris suis</name>
    <name type="common">pig whipworm</name>
    <dbReference type="NCBI Taxonomy" id="68888"/>
    <lineage>
        <taxon>Eukaryota</taxon>
        <taxon>Metazoa</taxon>
        <taxon>Ecdysozoa</taxon>
        <taxon>Nematoda</taxon>
        <taxon>Enoplea</taxon>
        <taxon>Dorylaimia</taxon>
        <taxon>Trichinellida</taxon>
        <taxon>Trichuridae</taxon>
        <taxon>Trichuris</taxon>
    </lineage>
</organism>
<dbReference type="EMBL" id="KL364137">
    <property type="protein sequence ID" value="KFD44911.1"/>
    <property type="molecule type" value="Genomic_DNA"/>
</dbReference>
<name>A0A085LIW5_9BILA</name>
<evidence type="ECO:0000313" key="2">
    <source>
        <dbReference type="Proteomes" id="UP000030764"/>
    </source>
</evidence>
<protein>
    <submittedName>
        <fullName evidence="1">Uncharacterized protein</fullName>
    </submittedName>
</protein>
<dbReference type="Proteomes" id="UP000030764">
    <property type="component" value="Unassembled WGS sequence"/>
</dbReference>
<dbReference type="AlphaFoldDB" id="A0A085LIW5"/>
<gene>
    <name evidence="1" type="ORF">M513_14212</name>
</gene>